<feature type="binding site" evidence="8">
    <location>
        <position position="262"/>
    </location>
    <ligand>
        <name>Mg(2+)</name>
        <dbReference type="ChEBI" id="CHEBI:18420"/>
    </ligand>
</feature>
<dbReference type="Proteomes" id="UP000582487">
    <property type="component" value="Unassembled WGS sequence"/>
</dbReference>
<reference evidence="10 11" key="1">
    <citation type="submission" date="2018-06" db="EMBL/GenBank/DDBJ databases">
        <authorList>
            <consortium name="Pathogen Informatics"/>
            <person name="Doyle S."/>
        </authorList>
    </citation>
    <scope>NUCLEOTIDE SEQUENCE [LARGE SCALE GENOMIC DNA]</scope>
    <source>
        <strain evidence="10 11">NCTC11819</strain>
    </source>
</reference>
<dbReference type="RefSeq" id="WP_004013347.1">
    <property type="nucleotide sequence ID" value="NZ_CAMPNB010000002.1"/>
</dbReference>
<dbReference type="GO" id="GO:0046872">
    <property type="term" value="F:metal ion binding"/>
    <property type="evidence" value="ECO:0007669"/>
    <property type="project" value="UniProtKB-KW"/>
</dbReference>
<evidence type="ECO:0000313" key="10">
    <source>
        <dbReference type="EMBL" id="STO16167.1"/>
    </source>
</evidence>
<dbReference type="PANTHER" id="PTHR19288:SF46">
    <property type="entry name" value="HALOACID DEHALOGENASE-LIKE HYDROLASE DOMAIN-CONTAINING PROTEIN 2"/>
    <property type="match status" value="1"/>
</dbReference>
<dbReference type="SFLD" id="SFLDG01139">
    <property type="entry name" value="C2.A:_Pyridoxal_Phosphate_Phos"/>
    <property type="match status" value="1"/>
</dbReference>
<dbReference type="EMBL" id="UGGQ01000006">
    <property type="protein sequence ID" value="STO16167.1"/>
    <property type="molecule type" value="Genomic_DNA"/>
</dbReference>
<accession>A0A2J9KNQ6</accession>
<dbReference type="Pfam" id="PF13344">
    <property type="entry name" value="Hydrolase_6"/>
    <property type="match status" value="1"/>
</dbReference>
<evidence type="ECO:0000256" key="1">
    <source>
        <dbReference type="ARBA" id="ARBA00022723"/>
    </source>
</evidence>
<feature type="binding site" evidence="8">
    <location>
        <position position="66"/>
    </location>
    <ligand>
        <name>Mg(2+)</name>
        <dbReference type="ChEBI" id="CHEBI:18420"/>
    </ligand>
</feature>
<evidence type="ECO:0000256" key="7">
    <source>
        <dbReference type="PIRSR" id="PIRSR000915-2"/>
    </source>
</evidence>
<dbReference type="Proteomes" id="UP000255284">
    <property type="component" value="Unassembled WGS sequence"/>
</dbReference>
<evidence type="ECO:0000256" key="6">
    <source>
        <dbReference type="PIRSR" id="PIRSR000915-1"/>
    </source>
</evidence>
<dbReference type="PIRSF" id="PIRSF000915">
    <property type="entry name" value="PGP-type_phosphatase"/>
    <property type="match status" value="1"/>
</dbReference>
<dbReference type="GeneID" id="61169201"/>
<evidence type="ECO:0000256" key="3">
    <source>
        <dbReference type="ARBA" id="ARBA00022842"/>
    </source>
</evidence>
<dbReference type="PANTHER" id="PTHR19288">
    <property type="entry name" value="4-NITROPHENYLPHOSPHATASE-RELATED"/>
    <property type="match status" value="1"/>
</dbReference>
<keyword evidence="1 8" id="KW-0479">Metal-binding</keyword>
<dbReference type="FunFam" id="3.40.50.1000:FF:000016">
    <property type="entry name" value="HAD family hydrolase"/>
    <property type="match status" value="1"/>
</dbReference>
<evidence type="ECO:0000313" key="12">
    <source>
        <dbReference type="Proteomes" id="UP000582487"/>
    </source>
</evidence>
<dbReference type="GO" id="GO:0005737">
    <property type="term" value="C:cytoplasm"/>
    <property type="evidence" value="ECO:0007669"/>
    <property type="project" value="TreeGrafter"/>
</dbReference>
<feature type="binding site" evidence="8">
    <location>
        <position position="68"/>
    </location>
    <ligand>
        <name>Mg(2+)</name>
        <dbReference type="ChEBI" id="CHEBI:18420"/>
    </ligand>
</feature>
<feature type="active site" description="Nucleophile" evidence="6">
    <location>
        <position position="66"/>
    </location>
</feature>
<dbReference type="OrthoDB" id="9810449at2"/>
<organism evidence="9 12">
    <name type="scientific">Mobiluncus mulieris</name>
    <dbReference type="NCBI Taxonomy" id="2052"/>
    <lineage>
        <taxon>Bacteria</taxon>
        <taxon>Bacillati</taxon>
        <taxon>Actinomycetota</taxon>
        <taxon>Actinomycetes</taxon>
        <taxon>Actinomycetales</taxon>
        <taxon>Actinomycetaceae</taxon>
        <taxon>Mobiluncus</taxon>
    </lineage>
</organism>
<dbReference type="CDD" id="cd07530">
    <property type="entry name" value="HAD_Pase_UmpH-like"/>
    <property type="match status" value="1"/>
</dbReference>
<dbReference type="GO" id="GO:0016791">
    <property type="term" value="F:phosphatase activity"/>
    <property type="evidence" value="ECO:0007669"/>
    <property type="project" value="TreeGrafter"/>
</dbReference>
<feature type="binding site" evidence="7">
    <location>
        <position position="237"/>
    </location>
    <ligand>
        <name>substrate</name>
    </ligand>
</feature>
<dbReference type="SFLD" id="SFLDS00003">
    <property type="entry name" value="Haloacid_Dehalogenase"/>
    <property type="match status" value="1"/>
</dbReference>
<protein>
    <submittedName>
        <fullName evidence="9">HAD family hydrolase</fullName>
    </submittedName>
    <submittedName>
        <fullName evidence="10">UMP phosphatase</fullName>
    </submittedName>
</protein>
<dbReference type="SUPFAM" id="SSF56784">
    <property type="entry name" value="HAD-like"/>
    <property type="match status" value="1"/>
</dbReference>
<dbReference type="NCBIfam" id="TIGR01460">
    <property type="entry name" value="HAD-SF-IIA"/>
    <property type="match status" value="1"/>
</dbReference>
<evidence type="ECO:0000313" key="9">
    <source>
        <dbReference type="EMBL" id="NMW93817.1"/>
    </source>
</evidence>
<proteinExistence type="inferred from homology"/>
<evidence type="ECO:0000313" key="11">
    <source>
        <dbReference type="Proteomes" id="UP000255284"/>
    </source>
</evidence>
<name>A0A2J9KNQ6_9ACTO</name>
<evidence type="ECO:0000256" key="4">
    <source>
        <dbReference type="ARBA" id="ARBA00023277"/>
    </source>
</evidence>
<dbReference type="InterPro" id="IPR006357">
    <property type="entry name" value="HAD-SF_hydro_IIA"/>
</dbReference>
<comment type="similarity">
    <text evidence="5">Belongs to the HAD-like hydrolase superfamily.</text>
</comment>
<dbReference type="AlphaFoldDB" id="A0A2J9KNQ6"/>
<comment type="cofactor">
    <cofactor evidence="8">
        <name>Mg(2+)</name>
        <dbReference type="ChEBI" id="CHEBI:18420"/>
    </cofactor>
    <text evidence="8">Divalent metal ions. Mg(2+) is the most effective.</text>
</comment>
<keyword evidence="4" id="KW-0119">Carbohydrate metabolism</keyword>
<keyword evidence="3 8" id="KW-0460">Magnesium</keyword>
<dbReference type="EMBL" id="JABCUV010000011">
    <property type="protein sequence ID" value="NMW93817.1"/>
    <property type="molecule type" value="Genomic_DNA"/>
</dbReference>
<evidence type="ECO:0000256" key="5">
    <source>
        <dbReference type="PIRNR" id="PIRNR000915"/>
    </source>
</evidence>
<sequence length="312" mass="33915">MLFSLVCRRGFVALGNPQRLSGGKFALKTKITDQLEAMMDATFGTKQQREQEINPPVKELKYWLTDMDGVLVHEEQAIPGAAEFLQTLRDKEREYLVLTNNSIFTPRDLSARLAASGLEVPEERIWTSALATASFLKTQSPKSTAYVVGEAGLTTALYQAGYVMTSTDPEYVVLGETRSYSFDQIATAVQLISKGAKFIATNPDTTGPTADGPIPATGAIAAMITAATGKKPYFIGKPNPVMFRTGLNRIGAHSEETAMIGDRMDTDMLAGVESGLHTFLVLTGSTKAEQISDFSYRPNEVMPSIADIIERV</sequence>
<dbReference type="Gene3D" id="3.40.50.1000">
    <property type="entry name" value="HAD superfamily/HAD-like"/>
    <property type="match status" value="2"/>
</dbReference>
<dbReference type="InterPro" id="IPR036412">
    <property type="entry name" value="HAD-like_sf"/>
</dbReference>
<evidence type="ECO:0000256" key="8">
    <source>
        <dbReference type="PIRSR" id="PIRSR000915-3"/>
    </source>
</evidence>
<evidence type="ECO:0000256" key="2">
    <source>
        <dbReference type="ARBA" id="ARBA00022801"/>
    </source>
</evidence>
<keyword evidence="2 9" id="KW-0378">Hydrolase</keyword>
<feature type="active site" description="Proton donor" evidence="6">
    <location>
        <position position="68"/>
    </location>
</feature>
<dbReference type="InterPro" id="IPR023214">
    <property type="entry name" value="HAD_sf"/>
</dbReference>
<gene>
    <name evidence="10" type="primary">nagD_1</name>
    <name evidence="9" type="ORF">HHJ74_09005</name>
    <name evidence="10" type="ORF">NCTC11819_00724</name>
</gene>
<reference evidence="9 12" key="2">
    <citation type="submission" date="2020-04" db="EMBL/GenBank/DDBJ databases">
        <title>Antimicrobial susceptibility and clonality of vaginal-derived multi-drug resistant Mobiluncus isolates in China.</title>
        <authorList>
            <person name="Zhang X."/>
        </authorList>
    </citation>
    <scope>NUCLEOTIDE SEQUENCE [LARGE SCALE GENOMIC DNA]</scope>
    <source>
        <strain evidence="9 12">7</strain>
    </source>
</reference>
<dbReference type="Pfam" id="PF13242">
    <property type="entry name" value="Hydrolase_like"/>
    <property type="match status" value="1"/>
</dbReference>
<comment type="caution">
    <text evidence="9">The sequence shown here is derived from an EMBL/GenBank/DDBJ whole genome shotgun (WGS) entry which is preliminary data.</text>
</comment>